<dbReference type="InterPro" id="IPR000210">
    <property type="entry name" value="BTB/POZ_dom"/>
</dbReference>
<evidence type="ECO:0000313" key="3">
    <source>
        <dbReference type="Proteomes" id="UP001187682"/>
    </source>
</evidence>
<comment type="caution">
    <text evidence="2">The sequence shown here is derived from an EMBL/GenBank/DDBJ whole genome shotgun (WGS) entry which is preliminary data.</text>
</comment>
<evidence type="ECO:0000259" key="1">
    <source>
        <dbReference type="PROSITE" id="PS50097"/>
    </source>
</evidence>
<dbReference type="Proteomes" id="UP001187682">
    <property type="component" value="Unassembled WGS sequence"/>
</dbReference>
<organism evidence="2 3">
    <name type="scientific">Cephalotrichum gorgonifer</name>
    <dbReference type="NCBI Taxonomy" id="2041049"/>
    <lineage>
        <taxon>Eukaryota</taxon>
        <taxon>Fungi</taxon>
        <taxon>Dikarya</taxon>
        <taxon>Ascomycota</taxon>
        <taxon>Pezizomycotina</taxon>
        <taxon>Sordariomycetes</taxon>
        <taxon>Hypocreomycetidae</taxon>
        <taxon>Microascales</taxon>
        <taxon>Microascaceae</taxon>
        <taxon>Cephalotrichum</taxon>
    </lineage>
</organism>
<feature type="domain" description="BTB" evidence="1">
    <location>
        <begin position="12"/>
        <end position="85"/>
    </location>
</feature>
<dbReference type="InterPro" id="IPR011333">
    <property type="entry name" value="SKP1/BTB/POZ_sf"/>
</dbReference>
<name>A0AAE8T0G9_9PEZI</name>
<reference evidence="2" key="1">
    <citation type="submission" date="2018-03" db="EMBL/GenBank/DDBJ databases">
        <authorList>
            <person name="Guldener U."/>
        </authorList>
    </citation>
    <scope>NUCLEOTIDE SEQUENCE</scope>
</reference>
<keyword evidence="3" id="KW-1185">Reference proteome</keyword>
<gene>
    <name evidence="2" type="ORF">DNG_09971</name>
</gene>
<sequence length="343" mass="38947">MTEAIHVLDPQGDVLLTLDPNTTFLVFSNALTKASPYFKTCLEEPWNGSQTGRGGRRELEAGGWDEGAFLTVLRLIHGLNQDVPQKVDLTRMTKIAMVVDYYQCADAVSRFTSPWLISQHCRLWRVTSIQKLELWIFLAWVFKDHSTFKHATCNAAASLDRRFVTRRVPIPDGIVETINRDRLTYLSGRFAVLDNLLQELQQPESTLACSAECRSTLFSSLSEQMRGKGLFDRSACGDFERFSQANTWSLLRDFNDPQTCSPGNADGEGVSADTENVPCSLKKILKERFRDAPAPSPGLNLRQFMQYRGRDRWGDDHRAWEDSLWALPLDEPEPSVDTNHVQW</sequence>
<accession>A0AAE8T0G9</accession>
<dbReference type="AlphaFoldDB" id="A0AAE8T0G9"/>
<dbReference type="EMBL" id="ONZQ02000019">
    <property type="protein sequence ID" value="SPO07277.1"/>
    <property type="molecule type" value="Genomic_DNA"/>
</dbReference>
<evidence type="ECO:0000313" key="2">
    <source>
        <dbReference type="EMBL" id="SPO07277.1"/>
    </source>
</evidence>
<dbReference type="PROSITE" id="PS50097">
    <property type="entry name" value="BTB"/>
    <property type="match status" value="1"/>
</dbReference>
<protein>
    <recommendedName>
        <fullName evidence="1">BTB domain-containing protein</fullName>
    </recommendedName>
</protein>
<dbReference type="Gene3D" id="3.30.710.10">
    <property type="entry name" value="Potassium Channel Kv1.1, Chain A"/>
    <property type="match status" value="1"/>
</dbReference>
<proteinExistence type="predicted"/>